<evidence type="ECO:0000313" key="3">
    <source>
        <dbReference type="Proteomes" id="UP001596157"/>
    </source>
</evidence>
<protein>
    <submittedName>
        <fullName evidence="2">Uncharacterized protein</fullName>
    </submittedName>
</protein>
<evidence type="ECO:0000313" key="2">
    <source>
        <dbReference type="EMBL" id="MFC5289635.1"/>
    </source>
</evidence>
<accession>A0ABW0EU89</accession>
<keyword evidence="3" id="KW-1185">Reference proteome</keyword>
<dbReference type="RefSeq" id="WP_378249488.1">
    <property type="nucleotide sequence ID" value="NZ_JBHSKF010000012.1"/>
</dbReference>
<gene>
    <name evidence="2" type="ORF">ACFPM7_21500</name>
</gene>
<dbReference type="EMBL" id="JBHSKF010000012">
    <property type="protein sequence ID" value="MFC5289635.1"/>
    <property type="molecule type" value="Genomic_DNA"/>
</dbReference>
<reference evidence="3" key="1">
    <citation type="journal article" date="2019" name="Int. J. Syst. Evol. Microbiol.">
        <title>The Global Catalogue of Microorganisms (GCM) 10K type strain sequencing project: providing services to taxonomists for standard genome sequencing and annotation.</title>
        <authorList>
            <consortium name="The Broad Institute Genomics Platform"/>
            <consortium name="The Broad Institute Genome Sequencing Center for Infectious Disease"/>
            <person name="Wu L."/>
            <person name="Ma J."/>
        </authorList>
    </citation>
    <scope>NUCLEOTIDE SEQUENCE [LARGE SCALE GENOMIC DNA]</scope>
    <source>
        <strain evidence="3">CCUG 59778</strain>
    </source>
</reference>
<organism evidence="2 3">
    <name type="scientific">Actinokineospora guangxiensis</name>
    <dbReference type="NCBI Taxonomy" id="1490288"/>
    <lineage>
        <taxon>Bacteria</taxon>
        <taxon>Bacillati</taxon>
        <taxon>Actinomycetota</taxon>
        <taxon>Actinomycetes</taxon>
        <taxon>Pseudonocardiales</taxon>
        <taxon>Pseudonocardiaceae</taxon>
        <taxon>Actinokineospora</taxon>
    </lineage>
</organism>
<comment type="caution">
    <text evidence="2">The sequence shown here is derived from an EMBL/GenBank/DDBJ whole genome shotgun (WGS) entry which is preliminary data.</text>
</comment>
<evidence type="ECO:0000256" key="1">
    <source>
        <dbReference type="SAM" id="MobiDB-lite"/>
    </source>
</evidence>
<proteinExistence type="predicted"/>
<dbReference type="Proteomes" id="UP001596157">
    <property type="component" value="Unassembled WGS sequence"/>
</dbReference>
<sequence>MIRETIDETNTAGPERPAGSAPGMVAFSHPNQEPESAGRAVAPVPQPNFIAPTS</sequence>
<name>A0ABW0EU89_9PSEU</name>
<feature type="region of interest" description="Disordered" evidence="1">
    <location>
        <begin position="1"/>
        <end position="54"/>
    </location>
</feature>